<dbReference type="InterPro" id="IPR023401">
    <property type="entry name" value="ODC_N"/>
</dbReference>
<dbReference type="SUPFAM" id="SSF51735">
    <property type="entry name" value="NAD(P)-binding Rossmann-fold domains"/>
    <property type="match status" value="1"/>
</dbReference>
<reference evidence="4" key="1">
    <citation type="journal article" date="2013" name="Science">
        <title>The Amborella genome and the evolution of flowering plants.</title>
        <authorList>
            <consortium name="Amborella Genome Project"/>
        </authorList>
    </citation>
    <scope>NUCLEOTIDE SEQUENCE [LARGE SCALE GENOMIC DNA]</scope>
</reference>
<protein>
    <recommendedName>
        <fullName evidence="5">Ornithine cyclodeaminase</fullName>
    </recommendedName>
</protein>
<dbReference type="Pfam" id="PF02423">
    <property type="entry name" value="OCD_Mu_crystall"/>
    <property type="match status" value="1"/>
</dbReference>
<dbReference type="GO" id="GO:0005737">
    <property type="term" value="C:cytoplasm"/>
    <property type="evidence" value="ECO:0000318"/>
    <property type="project" value="GO_Central"/>
</dbReference>
<keyword evidence="4" id="KW-1185">Reference proteome</keyword>
<dbReference type="PANTHER" id="PTHR13812:SF19">
    <property type="entry name" value="KETIMINE REDUCTASE MU-CRYSTALLIN"/>
    <property type="match status" value="1"/>
</dbReference>
<dbReference type="Gene3D" id="3.40.50.720">
    <property type="entry name" value="NAD(P)-binding Rossmann-like Domain"/>
    <property type="match status" value="1"/>
</dbReference>
<dbReference type="InterPro" id="IPR003462">
    <property type="entry name" value="ODC_Mu_crystall"/>
</dbReference>
<dbReference type="EMBL" id="KI397142">
    <property type="protein sequence ID" value="ERM96506.1"/>
    <property type="molecule type" value="Genomic_DNA"/>
</dbReference>
<dbReference type="GO" id="GO:0016491">
    <property type="term" value="F:oxidoreductase activity"/>
    <property type="evidence" value="ECO:0007669"/>
    <property type="project" value="UniProtKB-ARBA"/>
</dbReference>
<dbReference type="FunFam" id="3.40.50.720:FF:000311">
    <property type="entry name" value="Ornithine cyclodeaminase"/>
    <property type="match status" value="1"/>
</dbReference>
<evidence type="ECO:0000256" key="2">
    <source>
        <dbReference type="SAM" id="MobiDB-lite"/>
    </source>
</evidence>
<sequence length="347" mass="37254">MASSTNNGEGVKHQNPAPAPPRQISSIAVIDGSAVDSILSFPSLIHHLRSTLPSLSPSIHTPHRHIHPIIHNTIPNSDSALLLMPSFSSSPLLPYLGIKLLTSFPHSSPSIKASYLLLHSLTGQTLALIDGTALTLWRTAALSALASSFLSDPDPQTLTMLGAGSLAPFLIRAHLSARPSINKVIIWNRTPQKAQTLVHDLEPAVGSVKLELARGLEEAVRAGDLVSCATGSEVPMVRGEMLLRIGGPGVHLDLVGSFRPTMRECDEEVIERGRVFVDCEAAFEEAGEIVGMREKGIKVGLLVDLLKGLERGRMKREELTVFKSVGSGLVDLLSAQMVYETYIQGNV</sequence>
<dbReference type="GO" id="GO:0019752">
    <property type="term" value="P:carboxylic acid metabolic process"/>
    <property type="evidence" value="ECO:0007669"/>
    <property type="project" value="UniProtKB-ARBA"/>
</dbReference>
<dbReference type="STRING" id="13333.W1NLV7"/>
<evidence type="ECO:0000313" key="4">
    <source>
        <dbReference type="Proteomes" id="UP000017836"/>
    </source>
</evidence>
<comment type="similarity">
    <text evidence="1">Belongs to the ornithine cyclodeaminase/mu-crystallin family.</text>
</comment>
<evidence type="ECO:0000256" key="1">
    <source>
        <dbReference type="ARBA" id="ARBA00008903"/>
    </source>
</evidence>
<gene>
    <name evidence="3" type="ORF">AMTR_s00001p00262160</name>
</gene>
<dbReference type="KEGG" id="atr:18424440"/>
<dbReference type="PIRSF" id="PIRSF001439">
    <property type="entry name" value="CryM"/>
    <property type="match status" value="1"/>
</dbReference>
<dbReference type="PANTHER" id="PTHR13812">
    <property type="entry name" value="KETIMINE REDUCTASE MU-CRYSTALLIN"/>
    <property type="match status" value="1"/>
</dbReference>
<dbReference type="Proteomes" id="UP000017836">
    <property type="component" value="Unassembled WGS sequence"/>
</dbReference>
<accession>W1NLV7</accession>
<dbReference type="AlphaFoldDB" id="W1NLV7"/>
<organism evidence="3 4">
    <name type="scientific">Amborella trichopoda</name>
    <dbReference type="NCBI Taxonomy" id="13333"/>
    <lineage>
        <taxon>Eukaryota</taxon>
        <taxon>Viridiplantae</taxon>
        <taxon>Streptophyta</taxon>
        <taxon>Embryophyta</taxon>
        <taxon>Tracheophyta</taxon>
        <taxon>Spermatophyta</taxon>
        <taxon>Magnoliopsida</taxon>
        <taxon>Amborellales</taxon>
        <taxon>Amborellaceae</taxon>
        <taxon>Amborella</taxon>
    </lineage>
</organism>
<proteinExistence type="inferred from homology"/>
<dbReference type="OrthoDB" id="41492at2759"/>
<dbReference type="Gramene" id="ERM96506">
    <property type="protein sequence ID" value="ERM96506"/>
    <property type="gene ID" value="AMTR_s00001p00262160"/>
</dbReference>
<name>W1NLV7_AMBTC</name>
<dbReference type="Gene3D" id="3.30.1780.10">
    <property type="entry name" value="ornithine cyclodeaminase, domain 1"/>
    <property type="match status" value="1"/>
</dbReference>
<evidence type="ECO:0000313" key="3">
    <source>
        <dbReference type="EMBL" id="ERM96506.1"/>
    </source>
</evidence>
<evidence type="ECO:0008006" key="5">
    <source>
        <dbReference type="Google" id="ProtNLM"/>
    </source>
</evidence>
<dbReference type="InterPro" id="IPR036291">
    <property type="entry name" value="NAD(P)-bd_dom_sf"/>
</dbReference>
<dbReference type="OMA" id="VKIVNVH"/>
<feature type="region of interest" description="Disordered" evidence="2">
    <location>
        <begin position="1"/>
        <end position="23"/>
    </location>
</feature>
<dbReference type="HOGENOM" id="CLU_042088_1_2_1"/>
<dbReference type="eggNOG" id="KOG3007">
    <property type="taxonomic scope" value="Eukaryota"/>
</dbReference>